<evidence type="ECO:0000313" key="1">
    <source>
        <dbReference type="EMBL" id="KAJ7967462.1"/>
    </source>
</evidence>
<comment type="caution">
    <text evidence="1">The sequence shown here is derived from an EMBL/GenBank/DDBJ whole genome shotgun (WGS) entry which is preliminary data.</text>
</comment>
<protein>
    <submittedName>
        <fullName evidence="1">Cold regulated protein</fullName>
    </submittedName>
</protein>
<dbReference type="KEGG" id="qsa:O6P43_011720"/>
<dbReference type="InterPro" id="IPR044678">
    <property type="entry name" value="COR27/28"/>
</dbReference>
<reference evidence="1" key="1">
    <citation type="journal article" date="2023" name="Science">
        <title>Elucidation of the pathway for biosynthesis of saponin adjuvants from the soapbark tree.</title>
        <authorList>
            <person name="Reed J."/>
            <person name="Orme A."/>
            <person name="El-Demerdash A."/>
            <person name="Owen C."/>
            <person name="Martin L.B.B."/>
            <person name="Misra R.C."/>
            <person name="Kikuchi S."/>
            <person name="Rejzek M."/>
            <person name="Martin A.C."/>
            <person name="Harkess A."/>
            <person name="Leebens-Mack J."/>
            <person name="Louveau T."/>
            <person name="Stephenson M.J."/>
            <person name="Osbourn A."/>
        </authorList>
    </citation>
    <scope>NUCLEOTIDE SEQUENCE</scope>
    <source>
        <strain evidence="1">S10</strain>
    </source>
</reference>
<dbReference type="EMBL" id="JARAOO010000005">
    <property type="protein sequence ID" value="KAJ7967462.1"/>
    <property type="molecule type" value="Genomic_DNA"/>
</dbReference>
<organism evidence="1 2">
    <name type="scientific">Quillaja saponaria</name>
    <name type="common">Soap bark tree</name>
    <dbReference type="NCBI Taxonomy" id="32244"/>
    <lineage>
        <taxon>Eukaryota</taxon>
        <taxon>Viridiplantae</taxon>
        <taxon>Streptophyta</taxon>
        <taxon>Embryophyta</taxon>
        <taxon>Tracheophyta</taxon>
        <taxon>Spermatophyta</taxon>
        <taxon>Magnoliopsida</taxon>
        <taxon>eudicotyledons</taxon>
        <taxon>Gunneridae</taxon>
        <taxon>Pentapetalae</taxon>
        <taxon>rosids</taxon>
        <taxon>fabids</taxon>
        <taxon>Fabales</taxon>
        <taxon>Quillajaceae</taxon>
        <taxon>Quillaja</taxon>
    </lineage>
</organism>
<dbReference type="PANTHER" id="PTHR33676">
    <property type="entry name" value="COLD REGULATED PROTEIN 27"/>
    <property type="match status" value="1"/>
</dbReference>
<dbReference type="PANTHER" id="PTHR33676:SF17">
    <property type="entry name" value="COLD-REGULATED PROTEIN 28"/>
    <property type="match status" value="1"/>
</dbReference>
<evidence type="ECO:0000313" key="2">
    <source>
        <dbReference type="Proteomes" id="UP001163823"/>
    </source>
</evidence>
<keyword evidence="2" id="KW-1185">Reference proteome</keyword>
<gene>
    <name evidence="1" type="ORF">O6P43_011720</name>
</gene>
<proteinExistence type="predicted"/>
<dbReference type="GO" id="GO:0009409">
    <property type="term" value="P:response to cold"/>
    <property type="evidence" value="ECO:0007669"/>
    <property type="project" value="InterPro"/>
</dbReference>
<sequence length="214" mass="23924">MRLRGWCLQDNVKEANASRALLVNPCNLSEKFLVQQDGCSQEINFEKNEPMLESTADSHVIAGSLLRHHSTNEERSYTVRVSELRDNTSLFNEGYHSRGNSTFSCETPRSSEQGRSCHLHHLDLAGSNAEVIDQNFEDENRGTKSSCVPEAKKLRTAADDASSNDQVVPLGKFNKADVSTGPLSLENEQHELLSENPESFFFSKSDLHHFLRGS</sequence>
<dbReference type="Proteomes" id="UP001163823">
    <property type="component" value="Chromosome 5"/>
</dbReference>
<dbReference type="AlphaFoldDB" id="A0AAD7M081"/>
<name>A0AAD7M081_QUISA</name>
<dbReference type="GO" id="GO:0042752">
    <property type="term" value="P:regulation of circadian rhythm"/>
    <property type="evidence" value="ECO:0007669"/>
    <property type="project" value="InterPro"/>
</dbReference>
<accession>A0AAD7M081</accession>